<organism evidence="2 3">
    <name type="scientific">Labrus bergylta</name>
    <name type="common">ballan wrasse</name>
    <dbReference type="NCBI Taxonomy" id="56723"/>
    <lineage>
        <taxon>Eukaryota</taxon>
        <taxon>Metazoa</taxon>
        <taxon>Chordata</taxon>
        <taxon>Craniata</taxon>
        <taxon>Vertebrata</taxon>
        <taxon>Euteleostomi</taxon>
        <taxon>Actinopterygii</taxon>
        <taxon>Neopterygii</taxon>
        <taxon>Teleostei</taxon>
        <taxon>Neoteleostei</taxon>
        <taxon>Acanthomorphata</taxon>
        <taxon>Eupercaria</taxon>
        <taxon>Labriformes</taxon>
        <taxon>Labridae</taxon>
        <taxon>Labrus</taxon>
    </lineage>
</organism>
<protein>
    <submittedName>
        <fullName evidence="2">Uncharacterized protein</fullName>
    </submittedName>
</protein>
<dbReference type="Ensembl" id="ENSLBET00000018469.1">
    <property type="protein sequence ID" value="ENSLBEP00000017485.1"/>
    <property type="gene ID" value="ENSLBEG00000013483.1"/>
</dbReference>
<evidence type="ECO:0000313" key="2">
    <source>
        <dbReference type="Ensembl" id="ENSLBEP00000017485.1"/>
    </source>
</evidence>
<accession>A0A3Q3MAL9</accession>
<feature type="compositionally biased region" description="Polar residues" evidence="1">
    <location>
        <begin position="128"/>
        <end position="138"/>
    </location>
</feature>
<dbReference type="InParanoid" id="A0A3Q3MAL9"/>
<dbReference type="GeneTree" id="ENSGT00940000178226"/>
<feature type="compositionally biased region" description="Basic and acidic residues" evidence="1">
    <location>
        <begin position="139"/>
        <end position="157"/>
    </location>
</feature>
<proteinExistence type="predicted"/>
<dbReference type="SUPFAM" id="SSF57997">
    <property type="entry name" value="Tropomyosin"/>
    <property type="match status" value="1"/>
</dbReference>
<reference evidence="2" key="1">
    <citation type="submission" date="2025-08" db="UniProtKB">
        <authorList>
            <consortium name="Ensembl"/>
        </authorList>
    </citation>
    <scope>IDENTIFICATION</scope>
</reference>
<dbReference type="Gene3D" id="1.10.287.1490">
    <property type="match status" value="1"/>
</dbReference>
<dbReference type="AlphaFoldDB" id="A0A3Q3MAL9"/>
<name>A0A3Q3MAL9_9LABR</name>
<feature type="compositionally biased region" description="Polar residues" evidence="1">
    <location>
        <begin position="93"/>
        <end position="104"/>
    </location>
</feature>
<feature type="region of interest" description="Disordered" evidence="1">
    <location>
        <begin position="93"/>
        <end position="112"/>
    </location>
</feature>
<evidence type="ECO:0000256" key="1">
    <source>
        <dbReference type="SAM" id="MobiDB-lite"/>
    </source>
</evidence>
<sequence length="157" mass="18096">MKKSIYELQEEIRSLQREKSSLEQSTFFQSTEVEGLKEQLKITQGELHKKSSVEQDNVFKINNLEEEVTSKQAVIDQLKSKCNELTRINVSSDSDVRGLQSQTESLEKERSFSEQKIKSLKSEIESWKQQLQAANDENNSMRRSDQASHLKSAENGR</sequence>
<feature type="region of interest" description="Disordered" evidence="1">
    <location>
        <begin position="128"/>
        <end position="157"/>
    </location>
</feature>
<evidence type="ECO:0000313" key="3">
    <source>
        <dbReference type="Proteomes" id="UP000261660"/>
    </source>
</evidence>
<keyword evidence="3" id="KW-1185">Reference proteome</keyword>
<dbReference type="Proteomes" id="UP000261660">
    <property type="component" value="Unplaced"/>
</dbReference>
<reference evidence="2" key="2">
    <citation type="submission" date="2025-09" db="UniProtKB">
        <authorList>
            <consortium name="Ensembl"/>
        </authorList>
    </citation>
    <scope>IDENTIFICATION</scope>
</reference>
<dbReference type="STRING" id="56723.ENSLBEP00000017485"/>